<evidence type="ECO:0000313" key="1">
    <source>
        <dbReference type="EMBL" id="MBB5285033.1"/>
    </source>
</evidence>
<reference evidence="1 2" key="1">
    <citation type="submission" date="2020-08" db="EMBL/GenBank/DDBJ databases">
        <title>Genomic Encyclopedia of Type Strains, Phase IV (KMG-IV): sequencing the most valuable type-strain genomes for metagenomic binning, comparative biology and taxonomic classification.</title>
        <authorList>
            <person name="Goeker M."/>
        </authorList>
    </citation>
    <scope>NUCLEOTIDE SEQUENCE [LARGE SCALE GENOMIC DNA]</scope>
    <source>
        <strain evidence="1 2">DSM 105074</strain>
    </source>
</reference>
<gene>
    <name evidence="1" type="ORF">HNQ92_003181</name>
</gene>
<protein>
    <submittedName>
        <fullName evidence="1">Uncharacterized protein</fullName>
    </submittedName>
</protein>
<dbReference type="EMBL" id="JACHGF010000004">
    <property type="protein sequence ID" value="MBB5285033.1"/>
    <property type="molecule type" value="Genomic_DNA"/>
</dbReference>
<evidence type="ECO:0000313" key="2">
    <source>
        <dbReference type="Proteomes" id="UP000557307"/>
    </source>
</evidence>
<organism evidence="1 2">
    <name type="scientific">Rhabdobacter roseus</name>
    <dbReference type="NCBI Taxonomy" id="1655419"/>
    <lineage>
        <taxon>Bacteria</taxon>
        <taxon>Pseudomonadati</taxon>
        <taxon>Bacteroidota</taxon>
        <taxon>Cytophagia</taxon>
        <taxon>Cytophagales</taxon>
        <taxon>Cytophagaceae</taxon>
        <taxon>Rhabdobacter</taxon>
    </lineage>
</organism>
<keyword evidence="2" id="KW-1185">Reference proteome</keyword>
<dbReference type="AlphaFoldDB" id="A0A840TUT8"/>
<proteinExistence type="predicted"/>
<comment type="caution">
    <text evidence="1">The sequence shown here is derived from an EMBL/GenBank/DDBJ whole genome shotgun (WGS) entry which is preliminary data.</text>
</comment>
<dbReference type="RefSeq" id="WP_184174971.1">
    <property type="nucleotide sequence ID" value="NZ_JACHGF010000004.1"/>
</dbReference>
<sequence>MSQSIKDTILQILGAAKGVFETTFSTDMDIMSPEAKQIMSNPEDKKKYIEAIESLRDTSGQEKTIELSTGKITLVS</sequence>
<name>A0A840TUT8_9BACT</name>
<accession>A0A840TUT8</accession>
<dbReference type="Proteomes" id="UP000557307">
    <property type="component" value="Unassembled WGS sequence"/>
</dbReference>